<accession>A0A3B0UM88</accession>
<dbReference type="AlphaFoldDB" id="A0A3B0UM88"/>
<protein>
    <submittedName>
        <fullName evidence="1">Integrase, catalytic region</fullName>
    </submittedName>
</protein>
<sequence length="146" mass="17072">MYGSLAKEFPYYEKELARVGVTLYLLWEEYKESNPDGFSYSRFCHHYRMWESKLKAGMHIGHKAGDLLYVDFTGGKMHYVGRETGEVQNAEIFVTILGASQLTYVEAVKSQKLENWIWANENAWRYYGNCPFSAGLSVRNRRNMHH</sequence>
<dbReference type="EMBL" id="UOEP01000142">
    <property type="protein sequence ID" value="VAW21354.1"/>
    <property type="molecule type" value="Genomic_DNA"/>
</dbReference>
<organism evidence="1">
    <name type="scientific">hydrothermal vent metagenome</name>
    <dbReference type="NCBI Taxonomy" id="652676"/>
    <lineage>
        <taxon>unclassified sequences</taxon>
        <taxon>metagenomes</taxon>
        <taxon>ecological metagenomes</taxon>
    </lineage>
</organism>
<gene>
    <name evidence="1" type="ORF">MNBD_BACTEROID01-1331</name>
</gene>
<name>A0A3B0UM88_9ZZZZ</name>
<reference evidence="1" key="1">
    <citation type="submission" date="2018-06" db="EMBL/GenBank/DDBJ databases">
        <authorList>
            <person name="Zhirakovskaya E."/>
        </authorList>
    </citation>
    <scope>NUCLEOTIDE SEQUENCE</scope>
</reference>
<proteinExistence type="predicted"/>
<evidence type="ECO:0000313" key="1">
    <source>
        <dbReference type="EMBL" id="VAW21354.1"/>
    </source>
</evidence>